<organism evidence="1 2">
    <name type="scientific">Sulfurospirillum halorespirans DSM 13726</name>
    <dbReference type="NCBI Taxonomy" id="1193502"/>
    <lineage>
        <taxon>Bacteria</taxon>
        <taxon>Pseudomonadati</taxon>
        <taxon>Campylobacterota</taxon>
        <taxon>Epsilonproteobacteria</taxon>
        <taxon>Campylobacterales</taxon>
        <taxon>Sulfurospirillaceae</taxon>
        <taxon>Sulfurospirillum</taxon>
    </lineage>
</organism>
<sequence>MARGFLGTIIKVSKAIDAANKRAAREAQKRHNQALRIQKATEREYFSELKKQQQENDRRFKEEQLLEKKLSKAEEVRRKEQFNNHIQKSKENYNNRCDTRQSLRESYIRKILK</sequence>
<dbReference type="AlphaFoldDB" id="A0A1D7TIN9"/>
<name>A0A1D7TIN9_9BACT</name>
<dbReference type="Proteomes" id="UP000094609">
    <property type="component" value="Chromosome"/>
</dbReference>
<reference evidence="2" key="1">
    <citation type="submission" date="2016-08" db="EMBL/GenBank/DDBJ databases">
        <title>Complete genome sequence of the organohalide-respiring Epsilonproteobacterium Sulfurospirillum halorespirans.</title>
        <authorList>
            <person name="Goris T."/>
            <person name="Zimmermann J."/>
            <person name="Schenz B."/>
            <person name="Lemos M."/>
            <person name="Hackermueller J."/>
            <person name="Diekert G."/>
        </authorList>
    </citation>
    <scope>NUCLEOTIDE SEQUENCE [LARGE SCALE GENOMIC DNA]</scope>
    <source>
        <strain>DSM 13726</strain>
        <strain evidence="2">PCE-M2</strain>
    </source>
</reference>
<accession>A0A1D7TIN9</accession>
<dbReference type="KEGG" id="shal:SHALO_1063"/>
<dbReference type="RefSeq" id="WP_069477690.1">
    <property type="nucleotide sequence ID" value="NZ_CP017111.1"/>
</dbReference>
<evidence type="ECO:0000313" key="1">
    <source>
        <dbReference type="EMBL" id="AOO64843.1"/>
    </source>
</evidence>
<dbReference type="EMBL" id="CP017111">
    <property type="protein sequence ID" value="AOO64843.1"/>
    <property type="molecule type" value="Genomic_DNA"/>
</dbReference>
<proteinExistence type="predicted"/>
<evidence type="ECO:0000313" key="2">
    <source>
        <dbReference type="Proteomes" id="UP000094609"/>
    </source>
</evidence>
<protein>
    <submittedName>
        <fullName evidence="1">Uncharacterized protein</fullName>
    </submittedName>
</protein>
<dbReference type="STRING" id="1193502.SHALO_1063"/>
<gene>
    <name evidence="1" type="ORF">SHALO_1063</name>
</gene>
<keyword evidence="2" id="KW-1185">Reference proteome</keyword>